<dbReference type="InterPro" id="IPR036736">
    <property type="entry name" value="ACP-like_sf"/>
</dbReference>
<sequence>MNEVEQAVHQACAEALERDDIGLTDDLVDAGLDSALTIEVITRLQTQYGVDVLDEFFVEPTVAHLAQAIRERTH</sequence>
<keyword evidence="5" id="KW-1185">Reference proteome</keyword>
<comment type="caution">
    <text evidence="4">The sequence shown here is derived from an EMBL/GenBank/DDBJ whole genome shotgun (WGS) entry which is preliminary data.</text>
</comment>
<dbReference type="SUPFAM" id="SSF47336">
    <property type="entry name" value="ACP-like"/>
    <property type="match status" value="1"/>
</dbReference>
<keyword evidence="2" id="KW-0597">Phosphoprotein</keyword>
<evidence type="ECO:0000313" key="5">
    <source>
        <dbReference type="Proteomes" id="UP001500655"/>
    </source>
</evidence>
<keyword evidence="1" id="KW-0596">Phosphopantetheine</keyword>
<dbReference type="Proteomes" id="UP001500655">
    <property type="component" value="Unassembled WGS sequence"/>
</dbReference>
<dbReference type="InterPro" id="IPR009081">
    <property type="entry name" value="PP-bd_ACP"/>
</dbReference>
<organism evidence="4 5">
    <name type="scientific">Luedemannella helvata</name>
    <dbReference type="NCBI Taxonomy" id="349315"/>
    <lineage>
        <taxon>Bacteria</taxon>
        <taxon>Bacillati</taxon>
        <taxon>Actinomycetota</taxon>
        <taxon>Actinomycetes</taxon>
        <taxon>Micromonosporales</taxon>
        <taxon>Micromonosporaceae</taxon>
        <taxon>Luedemannella</taxon>
    </lineage>
</organism>
<protein>
    <recommendedName>
        <fullName evidence="3">Carrier domain-containing protein</fullName>
    </recommendedName>
</protein>
<dbReference type="PROSITE" id="PS50075">
    <property type="entry name" value="CARRIER"/>
    <property type="match status" value="1"/>
</dbReference>
<dbReference type="Gene3D" id="1.10.1200.10">
    <property type="entry name" value="ACP-like"/>
    <property type="match status" value="1"/>
</dbReference>
<dbReference type="EMBL" id="BAAALS010000010">
    <property type="protein sequence ID" value="GAA1753371.1"/>
    <property type="molecule type" value="Genomic_DNA"/>
</dbReference>
<dbReference type="RefSeq" id="WP_344080591.1">
    <property type="nucleotide sequence ID" value="NZ_BAAALS010000010.1"/>
</dbReference>
<feature type="domain" description="Carrier" evidence="3">
    <location>
        <begin position="1"/>
        <end position="73"/>
    </location>
</feature>
<dbReference type="InterPro" id="IPR020806">
    <property type="entry name" value="PKS_PP-bd"/>
</dbReference>
<evidence type="ECO:0000256" key="2">
    <source>
        <dbReference type="ARBA" id="ARBA00022553"/>
    </source>
</evidence>
<dbReference type="Pfam" id="PF00550">
    <property type="entry name" value="PP-binding"/>
    <property type="match status" value="1"/>
</dbReference>
<evidence type="ECO:0000313" key="4">
    <source>
        <dbReference type="EMBL" id="GAA1753371.1"/>
    </source>
</evidence>
<evidence type="ECO:0000256" key="1">
    <source>
        <dbReference type="ARBA" id="ARBA00022450"/>
    </source>
</evidence>
<name>A0ABN2KD37_9ACTN</name>
<proteinExistence type="predicted"/>
<accession>A0ABN2KD37</accession>
<gene>
    <name evidence="4" type="ORF">GCM10009681_25450</name>
</gene>
<reference evidence="5" key="1">
    <citation type="journal article" date="2019" name="Int. J. Syst. Evol. Microbiol.">
        <title>The Global Catalogue of Microorganisms (GCM) 10K type strain sequencing project: providing services to taxonomists for standard genome sequencing and annotation.</title>
        <authorList>
            <consortium name="The Broad Institute Genomics Platform"/>
            <consortium name="The Broad Institute Genome Sequencing Center for Infectious Disease"/>
            <person name="Wu L."/>
            <person name="Ma J."/>
        </authorList>
    </citation>
    <scope>NUCLEOTIDE SEQUENCE [LARGE SCALE GENOMIC DNA]</scope>
    <source>
        <strain evidence="5">JCM 13249</strain>
    </source>
</reference>
<evidence type="ECO:0000259" key="3">
    <source>
        <dbReference type="PROSITE" id="PS50075"/>
    </source>
</evidence>
<dbReference type="SMART" id="SM00823">
    <property type="entry name" value="PKS_PP"/>
    <property type="match status" value="1"/>
</dbReference>